<comment type="caution">
    <text evidence="7">The sequence shown here is derived from an EMBL/GenBank/DDBJ whole genome shotgun (WGS) entry which is preliminary data.</text>
</comment>
<organism evidence="7 8">
    <name type="scientific">Streptomyces noursei</name>
    <name type="common">Streptomyces albulus</name>
    <dbReference type="NCBI Taxonomy" id="1971"/>
    <lineage>
        <taxon>Bacteria</taxon>
        <taxon>Bacillati</taxon>
        <taxon>Actinomycetota</taxon>
        <taxon>Actinomycetes</taxon>
        <taxon>Kitasatosporales</taxon>
        <taxon>Streptomycetaceae</taxon>
        <taxon>Streptomyces</taxon>
    </lineage>
</organism>
<evidence type="ECO:0000313" key="8">
    <source>
        <dbReference type="Proteomes" id="UP000288351"/>
    </source>
</evidence>
<keyword evidence="1" id="KW-0001">2Fe-2S</keyword>
<evidence type="ECO:0000256" key="2">
    <source>
        <dbReference type="ARBA" id="ARBA00022723"/>
    </source>
</evidence>
<gene>
    <name evidence="7" type="ORF">SALB_01965</name>
</gene>
<protein>
    <submittedName>
        <fullName evidence="7">3-ketosteroid-9-alpha-hydroxylase oxygenase subunit</fullName>
    </submittedName>
</protein>
<proteinExistence type="predicted"/>
<dbReference type="GO" id="GO:0004497">
    <property type="term" value="F:monooxygenase activity"/>
    <property type="evidence" value="ECO:0007669"/>
    <property type="project" value="UniProtKB-ARBA"/>
</dbReference>
<dbReference type="SUPFAM" id="SSF50022">
    <property type="entry name" value="ISP domain"/>
    <property type="match status" value="1"/>
</dbReference>
<dbReference type="Gene3D" id="3.90.380.10">
    <property type="entry name" value="Naphthalene 1,2-dioxygenase Alpha Subunit, Chain A, domain 1"/>
    <property type="match status" value="1"/>
</dbReference>
<dbReference type="RefSeq" id="WP_037631866.1">
    <property type="nucleotide sequence ID" value="NZ_BHXC01000006.1"/>
</dbReference>
<sequence>MRRDPTPQARPKPSPVTELAAGWYVALPSASLTKPRALDLFGRELVAWRDGGGRAVVMPRYCPHLSASLALGKVVDGHLRCRFHHWRFDGAGTCTRVPGARRIPETAHRRTYPVIERYGFVWAWYGGDEPMYPLPDFPALESQRDRYATYRFSHTTPASPRRVLENAFDFSHFMTLHGVKSPQSLSLTMLTDPGAAAENGPPIDAEVWAGARLASRELQLPRVLTALGMEGKSFALLVDGWTGGQRLTFFLDGKVVAKELLGITPVSRGRTVFQGWSLVRRSGRVWRDAPTYLAYRAQHLLGTREDLMIYRHAQETHSGVPVKDDHGVLKFRKLYQRWVERARCAEHDGTART</sequence>
<dbReference type="GO" id="GO:0051537">
    <property type="term" value="F:2 iron, 2 sulfur cluster binding"/>
    <property type="evidence" value="ECO:0007669"/>
    <property type="project" value="UniProtKB-KW"/>
</dbReference>
<name>A0A401QV48_STRNR</name>
<accession>A0A401QV48</accession>
<evidence type="ECO:0000256" key="3">
    <source>
        <dbReference type="ARBA" id="ARBA00023002"/>
    </source>
</evidence>
<feature type="domain" description="Rieske" evidence="6">
    <location>
        <begin position="23"/>
        <end position="123"/>
    </location>
</feature>
<evidence type="ECO:0000256" key="1">
    <source>
        <dbReference type="ARBA" id="ARBA00022714"/>
    </source>
</evidence>
<dbReference type="InterPro" id="IPR050584">
    <property type="entry name" value="Cholesterol_7-desaturase"/>
</dbReference>
<keyword evidence="5" id="KW-0411">Iron-sulfur</keyword>
<dbReference type="Pfam" id="PF00355">
    <property type="entry name" value="Rieske"/>
    <property type="match status" value="1"/>
</dbReference>
<keyword evidence="4" id="KW-0408">Iron</keyword>
<dbReference type="Proteomes" id="UP000288351">
    <property type="component" value="Unassembled WGS sequence"/>
</dbReference>
<evidence type="ECO:0000313" key="7">
    <source>
        <dbReference type="EMBL" id="GCB89291.1"/>
    </source>
</evidence>
<dbReference type="PANTHER" id="PTHR21266">
    <property type="entry name" value="IRON-SULFUR DOMAIN CONTAINING PROTEIN"/>
    <property type="match status" value="1"/>
</dbReference>
<dbReference type="InterPro" id="IPR017941">
    <property type="entry name" value="Rieske_2Fe-2S"/>
</dbReference>
<dbReference type="InterPro" id="IPR036922">
    <property type="entry name" value="Rieske_2Fe-2S_sf"/>
</dbReference>
<evidence type="ECO:0000259" key="6">
    <source>
        <dbReference type="PROSITE" id="PS51296"/>
    </source>
</evidence>
<evidence type="ECO:0000256" key="5">
    <source>
        <dbReference type="ARBA" id="ARBA00023014"/>
    </source>
</evidence>
<dbReference type="AlphaFoldDB" id="A0A401QV48"/>
<keyword evidence="3" id="KW-0560">Oxidoreductase</keyword>
<reference evidence="7 8" key="1">
    <citation type="journal article" date="2019" name="Microbiol. Resour. Announc.">
        <title>Draft Genome Sequence of the Most Traditional epsilon-Poly-l-Lysine Producer, Streptomyces albulus NBRC14147.</title>
        <authorList>
            <person name="Yamanaka K."/>
            <person name="Hamano Y."/>
        </authorList>
    </citation>
    <scope>NUCLEOTIDE SEQUENCE [LARGE SCALE GENOMIC DNA]</scope>
    <source>
        <strain evidence="7 8">NBRC 14147</strain>
    </source>
</reference>
<keyword evidence="2" id="KW-0479">Metal-binding</keyword>
<evidence type="ECO:0000256" key="4">
    <source>
        <dbReference type="ARBA" id="ARBA00023004"/>
    </source>
</evidence>
<dbReference type="Gene3D" id="2.102.10.10">
    <property type="entry name" value="Rieske [2Fe-2S] iron-sulphur domain"/>
    <property type="match status" value="1"/>
</dbReference>
<dbReference type="EMBL" id="BHXC01000006">
    <property type="protein sequence ID" value="GCB89291.1"/>
    <property type="molecule type" value="Genomic_DNA"/>
</dbReference>
<dbReference type="PROSITE" id="PS51296">
    <property type="entry name" value="RIESKE"/>
    <property type="match status" value="1"/>
</dbReference>
<dbReference type="PANTHER" id="PTHR21266:SF60">
    <property type="entry name" value="3-KETOSTEROID-9-ALPHA-MONOOXYGENASE, OXYGENASE COMPONENT"/>
    <property type="match status" value="1"/>
</dbReference>
<dbReference type="GO" id="GO:0016705">
    <property type="term" value="F:oxidoreductase activity, acting on paired donors, with incorporation or reduction of molecular oxygen"/>
    <property type="evidence" value="ECO:0007669"/>
    <property type="project" value="UniProtKB-ARBA"/>
</dbReference>
<dbReference type="SUPFAM" id="SSF55961">
    <property type="entry name" value="Bet v1-like"/>
    <property type="match status" value="1"/>
</dbReference>
<dbReference type="GO" id="GO:0046872">
    <property type="term" value="F:metal ion binding"/>
    <property type="evidence" value="ECO:0007669"/>
    <property type="project" value="UniProtKB-KW"/>
</dbReference>